<dbReference type="AlphaFoldDB" id="A0A916TMJ7"/>
<sequence>MTMDRAKIIADLSERALLPWATLNACLADHNRSETIFVNLLHRVQTGPELDTDEERALFYGIHILAAQQTETALTPLIEILQNRREETDRILGDEAIGETLPRLLMALGSGKGALYWDIATGSAADWLIRDAFFKAWTYEVLSRRISRRTAQSRLQRLPKWMSAPADSPLWMSWMNVIADLGMTGLLPEIDTALRSGRAEIGTLAISDRDYQDVRARAQANTQHVRHKPEWRARNGFVPFGQASALKYDFYRAALVAPGTTEDVSRNLISQAAEEAVTGFLRPSEAGNENTPRRRPD</sequence>
<evidence type="ECO:0000313" key="2">
    <source>
        <dbReference type="Proteomes" id="UP000605148"/>
    </source>
</evidence>
<accession>A0A916TMJ7</accession>
<protein>
    <submittedName>
        <fullName evidence="1">Uncharacterized protein</fullName>
    </submittedName>
</protein>
<organism evidence="1 2">
    <name type="scientific">Roseibium aquae</name>
    <dbReference type="NCBI Taxonomy" id="1323746"/>
    <lineage>
        <taxon>Bacteria</taxon>
        <taxon>Pseudomonadati</taxon>
        <taxon>Pseudomonadota</taxon>
        <taxon>Alphaproteobacteria</taxon>
        <taxon>Hyphomicrobiales</taxon>
        <taxon>Stappiaceae</taxon>
        <taxon>Roseibium</taxon>
    </lineage>
</organism>
<proteinExistence type="predicted"/>
<dbReference type="EMBL" id="BMFA01000010">
    <property type="protein sequence ID" value="GGB57663.1"/>
    <property type="molecule type" value="Genomic_DNA"/>
</dbReference>
<name>A0A916TMJ7_9HYPH</name>
<keyword evidence="2" id="KW-1185">Reference proteome</keyword>
<reference evidence="1" key="1">
    <citation type="journal article" date="2014" name="Int. J. Syst. Evol. Microbiol.">
        <title>Complete genome sequence of Corynebacterium casei LMG S-19264T (=DSM 44701T), isolated from a smear-ripened cheese.</title>
        <authorList>
            <consortium name="US DOE Joint Genome Institute (JGI-PGF)"/>
            <person name="Walter F."/>
            <person name="Albersmeier A."/>
            <person name="Kalinowski J."/>
            <person name="Ruckert C."/>
        </authorList>
    </citation>
    <scope>NUCLEOTIDE SEQUENCE</scope>
    <source>
        <strain evidence="1">CGMCC 1.12426</strain>
    </source>
</reference>
<dbReference type="OrthoDB" id="1551443at2"/>
<comment type="caution">
    <text evidence="1">The sequence shown here is derived from an EMBL/GenBank/DDBJ whole genome shotgun (WGS) entry which is preliminary data.</text>
</comment>
<reference evidence="1" key="2">
    <citation type="submission" date="2020-09" db="EMBL/GenBank/DDBJ databases">
        <authorList>
            <person name="Sun Q."/>
            <person name="Zhou Y."/>
        </authorList>
    </citation>
    <scope>NUCLEOTIDE SEQUENCE</scope>
    <source>
        <strain evidence="1">CGMCC 1.12426</strain>
    </source>
</reference>
<gene>
    <name evidence="1" type="ORF">GCM10011316_32150</name>
</gene>
<dbReference type="RefSeq" id="WP_150497336.1">
    <property type="nucleotide sequence ID" value="NZ_BMFA01000010.1"/>
</dbReference>
<dbReference type="Proteomes" id="UP000605148">
    <property type="component" value="Unassembled WGS sequence"/>
</dbReference>
<evidence type="ECO:0000313" key="1">
    <source>
        <dbReference type="EMBL" id="GGB57663.1"/>
    </source>
</evidence>